<protein>
    <submittedName>
        <fullName evidence="2">Oidioi.mRNA.OKI2018_I69.PAR.g12654.t1.cds</fullName>
    </submittedName>
</protein>
<keyword evidence="1" id="KW-0175">Coiled coil</keyword>
<dbReference type="Proteomes" id="UP001158576">
    <property type="component" value="Chromosome PAR"/>
</dbReference>
<name>A0ABN7S499_OIKDI</name>
<evidence type="ECO:0000313" key="2">
    <source>
        <dbReference type="EMBL" id="CAG5090579.1"/>
    </source>
</evidence>
<dbReference type="EMBL" id="OU015568">
    <property type="protein sequence ID" value="CAG5090579.1"/>
    <property type="molecule type" value="Genomic_DNA"/>
</dbReference>
<feature type="coiled-coil region" evidence="1">
    <location>
        <begin position="83"/>
        <end position="159"/>
    </location>
</feature>
<evidence type="ECO:0000256" key="1">
    <source>
        <dbReference type="SAM" id="Coils"/>
    </source>
</evidence>
<organism evidence="2 3">
    <name type="scientific">Oikopleura dioica</name>
    <name type="common">Tunicate</name>
    <dbReference type="NCBI Taxonomy" id="34765"/>
    <lineage>
        <taxon>Eukaryota</taxon>
        <taxon>Metazoa</taxon>
        <taxon>Chordata</taxon>
        <taxon>Tunicata</taxon>
        <taxon>Appendicularia</taxon>
        <taxon>Copelata</taxon>
        <taxon>Oikopleuridae</taxon>
        <taxon>Oikopleura</taxon>
    </lineage>
</organism>
<reference evidence="2 3" key="1">
    <citation type="submission" date="2021-04" db="EMBL/GenBank/DDBJ databases">
        <authorList>
            <person name="Bliznina A."/>
        </authorList>
    </citation>
    <scope>NUCLEOTIDE SEQUENCE [LARGE SCALE GENOMIC DNA]</scope>
</reference>
<accession>A0ABN7S499</accession>
<proteinExistence type="predicted"/>
<keyword evidence="3" id="KW-1185">Reference proteome</keyword>
<evidence type="ECO:0000313" key="3">
    <source>
        <dbReference type="Proteomes" id="UP001158576"/>
    </source>
</evidence>
<sequence length="225" mass="25600">MPQMSGISPKKIAAEMRADAAAHHATVTTDLRIYQEHVNKLMATLRNKDKEIATLCGKNDTLKESIKKRKSKLEELCCAEEMMEIKEKQVQKLKEDVKRANLRTQAVKEELKEAHSKQLAIQGEKEILIRRNDALIADNERFRNRLLQTEKDVADTKGELELIDDLINSIHGDATTTTQQVKPAESQSALTLLNKLKENRDRGFSELEETVNLLKSPQRSSTRLE</sequence>
<gene>
    <name evidence="2" type="ORF">OKIOD_LOCUS4212</name>
</gene>